<evidence type="ECO:0000313" key="2">
    <source>
        <dbReference type="Proteomes" id="UP000262583"/>
    </source>
</evidence>
<dbReference type="EMBL" id="CP030759">
    <property type="protein sequence ID" value="AXA36157.1"/>
    <property type="molecule type" value="Genomic_DNA"/>
</dbReference>
<dbReference type="KEGG" id="schv:BRCON_1380"/>
<dbReference type="InterPro" id="IPR007548">
    <property type="entry name" value="DUF505"/>
</dbReference>
<proteinExistence type="predicted"/>
<dbReference type="Pfam" id="PF04458">
    <property type="entry name" value="DUF505"/>
    <property type="match status" value="1"/>
</dbReference>
<name>A0A2Z4Y4M7_SUMC1</name>
<protein>
    <recommendedName>
        <fullName evidence="3">DUF505 domain-containing protein</fullName>
    </recommendedName>
</protein>
<accession>A0A2Z4Y4M7</accession>
<dbReference type="Proteomes" id="UP000262583">
    <property type="component" value="Chromosome"/>
</dbReference>
<gene>
    <name evidence="1" type="ORF">BRCON_1380</name>
</gene>
<evidence type="ECO:0008006" key="3">
    <source>
        <dbReference type="Google" id="ProtNLM"/>
    </source>
</evidence>
<sequence>MVITKLHAVALEKLLQAEDEARTPIQPAEVGEEVARELEAMGLVRFETPVCLALTYKGRELTQVLRELVALGPTPYAQSEDEAKDDVYIVQGHGLPPISDWDDAFRFLGSEVIAMLDAARRAHQAAEHSEEPLLERGLAARVRHRKKHKDYVALTEQGLRILEIYETTHPRLEINYTLADAIRALPMGPTPASNFPATQHDRYLLEGMRLISYSVPHGGICSFTALGQAVKQALETGGFGEGDVLTEDILAALANYTRDPKADHPSLSMLQALGYVGADGDLLPAGEWALEAYRLLHEGARSDVWTIAVHAEDIAVLRAIDAIWQKATSNREEAPTFEKLRTEMIDRKVRQYKALLEKYGRKLNEMPHKYQQIASKFQEAKNYAQWFDDNFDLRAVLHSLESFQLIESIEDRKGREVFRLTEHGQRVLADGAEQVSSTSVKSITMTRKTFSSPNRTWYNEAVEEGLIGTAAPTKRGYLYANLAETIHRLPFLTRFEQRVFDAIPEYGMTVSQVFRELEKEIEPEWIKWALEKLEARHLIEVLPDGNIVETEAGKLLDRALSGVPKGMGFPVTPLIVRVLQAVAEVGSLYRKERCVRILPRQFADARRRSGLAGDAFQNALELARAAGYMGQNSINEAGLLILEAVAKMNPSEKLAGHVGFDSES</sequence>
<evidence type="ECO:0000313" key="1">
    <source>
        <dbReference type="EMBL" id="AXA36157.1"/>
    </source>
</evidence>
<reference evidence="1 2" key="1">
    <citation type="submission" date="2018-05" db="EMBL/GenBank/DDBJ databases">
        <title>A metagenomic window into the 2 km-deep terrestrial subsurface aquifer revealed taxonomically and functionally diverse microbial community comprising novel uncultured bacterial lineages.</title>
        <authorList>
            <person name="Kadnikov V.V."/>
            <person name="Mardanov A.V."/>
            <person name="Beletsky A.V."/>
            <person name="Banks D."/>
            <person name="Pimenov N.V."/>
            <person name="Frank Y.A."/>
            <person name="Karnachuk O.V."/>
            <person name="Ravin N.V."/>
        </authorList>
    </citation>
    <scope>NUCLEOTIDE SEQUENCE [LARGE SCALE GENOMIC DNA]</scope>
    <source>
        <strain evidence="1">BY</strain>
    </source>
</reference>
<organism evidence="1 2">
    <name type="scientific">Sumerlaea chitinivorans</name>
    <dbReference type="NCBI Taxonomy" id="2250252"/>
    <lineage>
        <taxon>Bacteria</taxon>
        <taxon>Candidatus Sumerlaeota</taxon>
        <taxon>Candidatus Sumerlaeia</taxon>
        <taxon>Candidatus Sumerlaeales</taxon>
        <taxon>Candidatus Sumerlaeaceae</taxon>
        <taxon>Candidatus Sumerlaea</taxon>
    </lineage>
</organism>
<dbReference type="AlphaFoldDB" id="A0A2Z4Y4M7"/>